<feature type="compositionally biased region" description="Basic and acidic residues" evidence="1">
    <location>
        <begin position="138"/>
        <end position="155"/>
    </location>
</feature>
<dbReference type="EMBL" id="HBIK01001291">
    <property type="protein sequence ID" value="CAE0375680.1"/>
    <property type="molecule type" value="Transcribed_RNA"/>
</dbReference>
<name>A0A7S3NLJ8_EUPCR</name>
<gene>
    <name evidence="2" type="ORF">ECRA1380_LOCUS631</name>
</gene>
<feature type="compositionally biased region" description="Basic and acidic residues" evidence="1">
    <location>
        <begin position="112"/>
        <end position="121"/>
    </location>
</feature>
<feature type="compositionally biased region" description="Basic and acidic residues" evidence="1">
    <location>
        <begin position="89"/>
        <end position="104"/>
    </location>
</feature>
<evidence type="ECO:0000313" key="2">
    <source>
        <dbReference type="EMBL" id="CAE0375680.1"/>
    </source>
</evidence>
<sequence>MVKLVSRRSLNNSGISGLENVFNGSEGSHLFDDIEKPKGLNSAIGNPMAKKSALEPLDHPQKGKLEPLENKPQPKNDEFDLLDLDGFGEPEKKQEAKKDQKIDDDYGFDFEFESHGPEEGSKIPPNDSDPNDQAKASIDMEKFEREKEKSKANPK</sequence>
<feature type="compositionally biased region" description="Acidic residues" evidence="1">
    <location>
        <begin position="79"/>
        <end position="88"/>
    </location>
</feature>
<dbReference type="AlphaFoldDB" id="A0A7S3NLJ8"/>
<feature type="region of interest" description="Disordered" evidence="1">
    <location>
        <begin position="32"/>
        <end position="155"/>
    </location>
</feature>
<evidence type="ECO:0000256" key="1">
    <source>
        <dbReference type="SAM" id="MobiDB-lite"/>
    </source>
</evidence>
<feature type="compositionally biased region" description="Basic and acidic residues" evidence="1">
    <location>
        <begin position="52"/>
        <end position="78"/>
    </location>
</feature>
<accession>A0A7S3NLJ8</accession>
<reference evidence="2" key="1">
    <citation type="submission" date="2021-01" db="EMBL/GenBank/DDBJ databases">
        <authorList>
            <person name="Corre E."/>
            <person name="Pelletier E."/>
            <person name="Niang G."/>
            <person name="Scheremetjew M."/>
            <person name="Finn R."/>
            <person name="Kale V."/>
            <person name="Holt S."/>
            <person name="Cochrane G."/>
            <person name="Meng A."/>
            <person name="Brown T."/>
            <person name="Cohen L."/>
        </authorList>
    </citation>
    <scope>NUCLEOTIDE SEQUENCE</scope>
    <source>
        <strain evidence="2">CT5</strain>
    </source>
</reference>
<protein>
    <submittedName>
        <fullName evidence="2">Uncharacterized protein</fullName>
    </submittedName>
</protein>
<proteinExistence type="predicted"/>
<organism evidence="2">
    <name type="scientific">Euplotes crassus</name>
    <dbReference type="NCBI Taxonomy" id="5936"/>
    <lineage>
        <taxon>Eukaryota</taxon>
        <taxon>Sar</taxon>
        <taxon>Alveolata</taxon>
        <taxon>Ciliophora</taxon>
        <taxon>Intramacronucleata</taxon>
        <taxon>Spirotrichea</taxon>
        <taxon>Hypotrichia</taxon>
        <taxon>Euplotida</taxon>
        <taxon>Euplotidae</taxon>
        <taxon>Moneuplotes</taxon>
    </lineage>
</organism>